<keyword evidence="3" id="KW-1185">Reference proteome</keyword>
<evidence type="ECO:0000256" key="1">
    <source>
        <dbReference type="SAM" id="MobiDB-lite"/>
    </source>
</evidence>
<feature type="non-terminal residue" evidence="2">
    <location>
        <position position="1"/>
    </location>
</feature>
<dbReference type="Proteomes" id="UP001634394">
    <property type="component" value="Unassembled WGS sequence"/>
</dbReference>
<name>A0ABD3TYK4_SINWO</name>
<feature type="region of interest" description="Disordered" evidence="1">
    <location>
        <begin position="1"/>
        <end position="52"/>
    </location>
</feature>
<accession>A0ABD3TYK4</accession>
<evidence type="ECO:0000313" key="2">
    <source>
        <dbReference type="EMBL" id="KAL3841463.1"/>
    </source>
</evidence>
<organism evidence="2 3">
    <name type="scientific">Sinanodonta woodiana</name>
    <name type="common">Chinese pond mussel</name>
    <name type="synonym">Anodonta woodiana</name>
    <dbReference type="NCBI Taxonomy" id="1069815"/>
    <lineage>
        <taxon>Eukaryota</taxon>
        <taxon>Metazoa</taxon>
        <taxon>Spiralia</taxon>
        <taxon>Lophotrochozoa</taxon>
        <taxon>Mollusca</taxon>
        <taxon>Bivalvia</taxon>
        <taxon>Autobranchia</taxon>
        <taxon>Heteroconchia</taxon>
        <taxon>Palaeoheterodonta</taxon>
        <taxon>Unionida</taxon>
        <taxon>Unionoidea</taxon>
        <taxon>Unionidae</taxon>
        <taxon>Unioninae</taxon>
        <taxon>Sinanodonta</taxon>
    </lineage>
</organism>
<feature type="compositionally biased region" description="Polar residues" evidence="1">
    <location>
        <begin position="37"/>
        <end position="52"/>
    </location>
</feature>
<gene>
    <name evidence="2" type="ORF">ACJMK2_019605</name>
</gene>
<dbReference type="AlphaFoldDB" id="A0ABD3TYK4"/>
<evidence type="ECO:0000313" key="3">
    <source>
        <dbReference type="Proteomes" id="UP001634394"/>
    </source>
</evidence>
<dbReference type="EMBL" id="JBJQND010000017">
    <property type="protein sequence ID" value="KAL3841463.1"/>
    <property type="molecule type" value="Genomic_DNA"/>
</dbReference>
<comment type="caution">
    <text evidence="2">The sequence shown here is derived from an EMBL/GenBank/DDBJ whole genome shotgun (WGS) entry which is preliminary data.</text>
</comment>
<sequence>IGSNYANRSKIRTENVPQKRSGAVKTLKSSPRKRPRPQTSDKTSFNDLNLHS</sequence>
<protein>
    <submittedName>
        <fullName evidence="2">Uncharacterized protein</fullName>
    </submittedName>
</protein>
<reference evidence="2 3" key="1">
    <citation type="submission" date="2024-11" db="EMBL/GenBank/DDBJ databases">
        <title>Chromosome-level genome assembly of the freshwater bivalve Anodonta woodiana.</title>
        <authorList>
            <person name="Chen X."/>
        </authorList>
    </citation>
    <scope>NUCLEOTIDE SEQUENCE [LARGE SCALE GENOMIC DNA]</scope>
    <source>
        <strain evidence="2">MN2024</strain>
        <tissue evidence="2">Gills</tissue>
    </source>
</reference>
<proteinExistence type="predicted"/>